<comment type="caution">
    <text evidence="15">The sequence shown here is derived from an EMBL/GenBank/DDBJ whole genome shotgun (WGS) entry which is preliminary data.</text>
</comment>
<feature type="domain" description="Tetrahydrofolate dehydrogenase/cyclohydrolase catalytic" evidence="13">
    <location>
        <begin position="6"/>
        <end position="121"/>
    </location>
</feature>
<dbReference type="SUPFAM" id="SSF53223">
    <property type="entry name" value="Aminoacid dehydrogenase-like, N-terminal domain"/>
    <property type="match status" value="1"/>
</dbReference>
<feature type="binding site" evidence="12">
    <location>
        <begin position="166"/>
        <end position="168"/>
    </location>
    <ligand>
        <name>NADP(+)</name>
        <dbReference type="ChEBI" id="CHEBI:58349"/>
    </ligand>
</feature>
<dbReference type="Pfam" id="PF00763">
    <property type="entry name" value="THF_DHG_CYH"/>
    <property type="match status" value="1"/>
</dbReference>
<dbReference type="EMBL" id="JANKAS010000002">
    <property type="protein sequence ID" value="MCR1897998.1"/>
    <property type="molecule type" value="Genomic_DNA"/>
</dbReference>
<keyword evidence="10 12" id="KW-0486">Methionine biosynthesis</keyword>
<protein>
    <recommendedName>
        <fullName evidence="12">Bifunctional protein FolD</fullName>
    </recommendedName>
    <domain>
        <recommendedName>
            <fullName evidence="12">Methylenetetrahydrofolate dehydrogenase</fullName>
            <ecNumber evidence="12">1.5.1.5</ecNumber>
        </recommendedName>
    </domain>
    <domain>
        <recommendedName>
            <fullName evidence="12">Methenyltetrahydrofolate cyclohydrolase</fullName>
            <ecNumber evidence="12">3.5.4.9</ecNumber>
        </recommendedName>
    </domain>
</protein>
<dbReference type="InterPro" id="IPR036291">
    <property type="entry name" value="NAD(P)-bd_dom_sf"/>
</dbReference>
<keyword evidence="8 12" id="KW-0560">Oxidoreductase</keyword>
<dbReference type="PANTHER" id="PTHR48099:SF5">
    <property type="entry name" value="C-1-TETRAHYDROFOLATE SYNTHASE, CYTOPLASMIC"/>
    <property type="match status" value="1"/>
</dbReference>
<dbReference type="Proteomes" id="UP001205748">
    <property type="component" value="Unassembled WGS sequence"/>
</dbReference>
<dbReference type="HAMAP" id="MF_01576">
    <property type="entry name" value="THF_DHG_CYH"/>
    <property type="match status" value="1"/>
</dbReference>
<comment type="caution">
    <text evidence="12">Lacks conserved residue(s) required for the propagation of feature annotation.</text>
</comment>
<evidence type="ECO:0000256" key="3">
    <source>
        <dbReference type="ARBA" id="ARBA00022563"/>
    </source>
</evidence>
<comment type="subunit">
    <text evidence="2 12">Homodimer.</text>
</comment>
<comment type="catalytic activity">
    <reaction evidence="12">
        <text>(6R)-5,10-methylene-5,6,7,8-tetrahydrofolate + NADP(+) = (6R)-5,10-methenyltetrahydrofolate + NADPH</text>
        <dbReference type="Rhea" id="RHEA:22812"/>
        <dbReference type="ChEBI" id="CHEBI:15636"/>
        <dbReference type="ChEBI" id="CHEBI:57455"/>
        <dbReference type="ChEBI" id="CHEBI:57783"/>
        <dbReference type="ChEBI" id="CHEBI:58349"/>
        <dbReference type="EC" id="1.5.1.5"/>
    </reaction>
</comment>
<dbReference type="EC" id="3.5.4.9" evidence="12"/>
<evidence type="ECO:0000256" key="10">
    <source>
        <dbReference type="ARBA" id="ARBA00023167"/>
    </source>
</evidence>
<keyword evidence="9 12" id="KW-0368">Histidine biosynthesis</keyword>
<evidence type="ECO:0000256" key="5">
    <source>
        <dbReference type="ARBA" id="ARBA00022755"/>
    </source>
</evidence>
<dbReference type="NCBIfam" id="NF008058">
    <property type="entry name" value="PRK10792.1"/>
    <property type="match status" value="1"/>
</dbReference>
<evidence type="ECO:0000259" key="13">
    <source>
        <dbReference type="Pfam" id="PF00763"/>
    </source>
</evidence>
<reference evidence="15" key="1">
    <citation type="submission" date="2022-07" db="EMBL/GenBank/DDBJ databases">
        <title>Enhanced cultured diversity of the mouse gut microbiota enables custom-made synthetic communities.</title>
        <authorList>
            <person name="Afrizal A."/>
        </authorList>
    </citation>
    <scope>NUCLEOTIDE SEQUENCE</scope>
    <source>
        <strain evidence="15">DSM 28593</strain>
    </source>
</reference>
<evidence type="ECO:0000256" key="11">
    <source>
        <dbReference type="ARBA" id="ARBA00023268"/>
    </source>
</evidence>
<dbReference type="InterPro" id="IPR020867">
    <property type="entry name" value="THF_DH/CycHdrlase_CS"/>
</dbReference>
<evidence type="ECO:0000313" key="15">
    <source>
        <dbReference type="EMBL" id="MCR1897998.1"/>
    </source>
</evidence>
<comment type="similarity">
    <text evidence="12">Belongs to the tetrahydrofolate dehydrogenase/cyclohydrolase family.</text>
</comment>
<evidence type="ECO:0000256" key="1">
    <source>
        <dbReference type="ARBA" id="ARBA00004777"/>
    </source>
</evidence>
<dbReference type="GO" id="GO:0006164">
    <property type="term" value="P:purine nucleotide biosynthetic process"/>
    <property type="evidence" value="ECO:0007669"/>
    <property type="project" value="UniProtKB-KW"/>
</dbReference>
<dbReference type="CDD" id="cd01080">
    <property type="entry name" value="NAD_bind_m-THF_DH_Cyclohyd"/>
    <property type="match status" value="1"/>
</dbReference>
<dbReference type="GO" id="GO:0004477">
    <property type="term" value="F:methenyltetrahydrofolate cyclohydrolase activity"/>
    <property type="evidence" value="ECO:0007669"/>
    <property type="project" value="UniProtKB-UniRule"/>
</dbReference>
<evidence type="ECO:0000256" key="4">
    <source>
        <dbReference type="ARBA" id="ARBA00022605"/>
    </source>
</evidence>
<organism evidence="15 16">
    <name type="scientific">Irregularibacter muris</name>
    <dbReference type="NCBI Taxonomy" id="1796619"/>
    <lineage>
        <taxon>Bacteria</taxon>
        <taxon>Bacillati</taxon>
        <taxon>Bacillota</taxon>
        <taxon>Clostridia</taxon>
        <taxon>Eubacteriales</taxon>
        <taxon>Eubacteriaceae</taxon>
        <taxon>Irregularibacter</taxon>
    </lineage>
</organism>
<evidence type="ECO:0000256" key="2">
    <source>
        <dbReference type="ARBA" id="ARBA00011738"/>
    </source>
</evidence>
<dbReference type="FunFam" id="3.40.50.720:FF:000094">
    <property type="entry name" value="Bifunctional protein FolD"/>
    <property type="match status" value="1"/>
</dbReference>
<keyword evidence="5 12" id="KW-0658">Purine biosynthesis</keyword>
<proteinExistence type="inferred from homology"/>
<dbReference type="Gene3D" id="3.40.50.720">
    <property type="entry name" value="NAD(P)-binding Rossmann-like Domain"/>
    <property type="match status" value="1"/>
</dbReference>
<dbReference type="PANTHER" id="PTHR48099">
    <property type="entry name" value="C-1-TETRAHYDROFOLATE SYNTHASE, CYTOPLASMIC-RELATED"/>
    <property type="match status" value="1"/>
</dbReference>
<comment type="catalytic activity">
    <reaction evidence="12">
        <text>(6R)-5,10-methenyltetrahydrofolate + H2O = (6R)-10-formyltetrahydrofolate + H(+)</text>
        <dbReference type="Rhea" id="RHEA:23700"/>
        <dbReference type="ChEBI" id="CHEBI:15377"/>
        <dbReference type="ChEBI" id="CHEBI:15378"/>
        <dbReference type="ChEBI" id="CHEBI:57455"/>
        <dbReference type="ChEBI" id="CHEBI:195366"/>
        <dbReference type="EC" id="3.5.4.9"/>
    </reaction>
</comment>
<comment type="function">
    <text evidence="12">Catalyzes the oxidation of 5,10-methylenetetrahydrofolate to 5,10-methenyltetrahydrofolate and then the hydrolysis of 5,10-methenyltetrahydrofolate to 10-formyltetrahydrofolate.</text>
</comment>
<dbReference type="SUPFAM" id="SSF51735">
    <property type="entry name" value="NAD(P)-binding Rossmann-fold domains"/>
    <property type="match status" value="1"/>
</dbReference>
<dbReference type="FunFam" id="3.40.50.10860:FF:000005">
    <property type="entry name" value="C-1-tetrahydrofolate synthase, cytoplasmic, putative"/>
    <property type="match status" value="1"/>
</dbReference>
<name>A0AAE3HG68_9FIRM</name>
<dbReference type="GO" id="GO:0004488">
    <property type="term" value="F:methylenetetrahydrofolate dehydrogenase (NADP+) activity"/>
    <property type="evidence" value="ECO:0007669"/>
    <property type="project" value="UniProtKB-UniRule"/>
</dbReference>
<evidence type="ECO:0000259" key="14">
    <source>
        <dbReference type="Pfam" id="PF02882"/>
    </source>
</evidence>
<evidence type="ECO:0000256" key="8">
    <source>
        <dbReference type="ARBA" id="ARBA00023002"/>
    </source>
</evidence>
<dbReference type="InterPro" id="IPR000672">
    <property type="entry name" value="THF_DH/CycHdrlase"/>
</dbReference>
<dbReference type="GO" id="GO:0005829">
    <property type="term" value="C:cytosol"/>
    <property type="evidence" value="ECO:0007669"/>
    <property type="project" value="TreeGrafter"/>
</dbReference>
<dbReference type="PROSITE" id="PS00767">
    <property type="entry name" value="THF_DHG_CYH_2"/>
    <property type="match status" value="1"/>
</dbReference>
<evidence type="ECO:0000313" key="16">
    <source>
        <dbReference type="Proteomes" id="UP001205748"/>
    </source>
</evidence>
<dbReference type="PROSITE" id="PS00766">
    <property type="entry name" value="THF_DHG_CYH_1"/>
    <property type="match status" value="1"/>
</dbReference>
<gene>
    <name evidence="12 15" type="primary">folD</name>
    <name evidence="15" type="ORF">NSA47_03215</name>
</gene>
<dbReference type="InterPro" id="IPR046346">
    <property type="entry name" value="Aminoacid_DH-like_N_sf"/>
</dbReference>
<feature type="domain" description="Tetrahydrofolate dehydrogenase/cyclohydrolase NAD(P)-binding" evidence="14">
    <location>
        <begin position="140"/>
        <end position="279"/>
    </location>
</feature>
<accession>A0AAE3HG68</accession>
<evidence type="ECO:0000256" key="9">
    <source>
        <dbReference type="ARBA" id="ARBA00023102"/>
    </source>
</evidence>
<dbReference type="GO" id="GO:0000105">
    <property type="term" value="P:L-histidine biosynthetic process"/>
    <property type="evidence" value="ECO:0007669"/>
    <property type="project" value="UniProtKB-KW"/>
</dbReference>
<evidence type="ECO:0000256" key="12">
    <source>
        <dbReference type="HAMAP-Rule" id="MF_01576"/>
    </source>
</evidence>
<evidence type="ECO:0000256" key="7">
    <source>
        <dbReference type="ARBA" id="ARBA00022857"/>
    </source>
</evidence>
<dbReference type="Gene3D" id="3.40.50.10860">
    <property type="entry name" value="Leucine Dehydrogenase, chain A, domain 1"/>
    <property type="match status" value="1"/>
</dbReference>
<keyword evidence="16" id="KW-1185">Reference proteome</keyword>
<keyword evidence="3 12" id="KW-0554">One-carbon metabolism</keyword>
<dbReference type="AlphaFoldDB" id="A0AAE3HG68"/>
<dbReference type="GO" id="GO:0035999">
    <property type="term" value="P:tetrahydrofolate interconversion"/>
    <property type="evidence" value="ECO:0007669"/>
    <property type="project" value="UniProtKB-UniRule"/>
</dbReference>
<dbReference type="InterPro" id="IPR020630">
    <property type="entry name" value="THF_DH/CycHdrlase_cat_dom"/>
</dbReference>
<keyword evidence="4 12" id="KW-0028">Amino-acid biosynthesis</keyword>
<dbReference type="InterPro" id="IPR020631">
    <property type="entry name" value="THF_DH/CycHdrlase_NAD-bd_dom"/>
</dbReference>
<dbReference type="NCBIfam" id="NF010783">
    <property type="entry name" value="PRK14186.1"/>
    <property type="match status" value="1"/>
</dbReference>
<keyword evidence="6 12" id="KW-0378">Hydrolase</keyword>
<dbReference type="Pfam" id="PF02882">
    <property type="entry name" value="THF_DHG_CYH_C"/>
    <property type="match status" value="1"/>
</dbReference>
<keyword evidence="7 12" id="KW-0521">NADP</keyword>
<dbReference type="GO" id="GO:0009086">
    <property type="term" value="P:methionine biosynthetic process"/>
    <property type="evidence" value="ECO:0007669"/>
    <property type="project" value="UniProtKB-KW"/>
</dbReference>
<keyword evidence="11 12" id="KW-0511">Multifunctional enzyme</keyword>
<dbReference type="RefSeq" id="WP_257529463.1">
    <property type="nucleotide sequence ID" value="NZ_JANKAS010000002.1"/>
</dbReference>
<sequence>MNSKILDGKKLAKKIREEIAQKVIHLKNEKAIIPGIAVIILGEDPASHTYVNMKEKACKEVGFYSEIHRLQNSTKEEELLKLIEQLNHNEKIHGILVQLPLPDHINENIINAHISPFKDVDGFHPSNLGKLFLGQPSFVSCTPKGIIKLLKYYGVEIRGKHAVVIGRSNIVGKPIATLLLNEDATVTLCHSKTRDLAQYTQQADIIVSAVGKAHLINHKMIKREAIIIDAGMNRLNGSLVGDIDFHDVIEKVKLITPVPGGVGPMTITMLLENTLEAALRS</sequence>
<evidence type="ECO:0000256" key="6">
    <source>
        <dbReference type="ARBA" id="ARBA00022801"/>
    </source>
</evidence>
<dbReference type="PRINTS" id="PR00085">
    <property type="entry name" value="THFDHDRGNASE"/>
</dbReference>
<comment type="pathway">
    <text evidence="1 12">One-carbon metabolism; tetrahydrofolate interconversion.</text>
</comment>
<dbReference type="EC" id="1.5.1.5" evidence="12"/>